<reference evidence="2 3" key="1">
    <citation type="submission" date="2020-02" db="EMBL/GenBank/DDBJ databases">
        <title>Acidophilic actinobacteria isolated from forest soil.</title>
        <authorList>
            <person name="Golinska P."/>
        </authorList>
    </citation>
    <scope>NUCLEOTIDE SEQUENCE [LARGE SCALE GENOMIC DNA]</scope>
    <source>
        <strain evidence="2 3">NL8</strain>
    </source>
</reference>
<organism evidence="2 3">
    <name type="scientific">Catenulispora pinistramenti</name>
    <dbReference type="NCBI Taxonomy" id="2705254"/>
    <lineage>
        <taxon>Bacteria</taxon>
        <taxon>Bacillati</taxon>
        <taxon>Actinomycetota</taxon>
        <taxon>Actinomycetes</taxon>
        <taxon>Catenulisporales</taxon>
        <taxon>Catenulisporaceae</taxon>
        <taxon>Catenulispora</taxon>
    </lineage>
</organism>
<evidence type="ECO:0000313" key="3">
    <source>
        <dbReference type="Proteomes" id="UP000730482"/>
    </source>
</evidence>
<evidence type="ECO:0000256" key="1">
    <source>
        <dbReference type="SAM" id="Coils"/>
    </source>
</evidence>
<keyword evidence="1" id="KW-0175">Coiled coil</keyword>
<dbReference type="RefSeq" id="WP_212013355.1">
    <property type="nucleotide sequence ID" value="NZ_JAAFYZ010000104.1"/>
</dbReference>
<name>A0ABS5KWM7_9ACTN</name>
<feature type="coiled-coil region" evidence="1">
    <location>
        <begin position="8"/>
        <end position="35"/>
    </location>
</feature>
<proteinExistence type="predicted"/>
<dbReference type="Proteomes" id="UP000730482">
    <property type="component" value="Unassembled WGS sequence"/>
</dbReference>
<accession>A0ABS5KWM7</accession>
<gene>
    <name evidence="2" type="ORF">KGQ19_26760</name>
</gene>
<sequence length="51" mass="5797">MRDPETERNNLTEKLSAARDNLRFADKRHAALEVEIVEPRLVIPDAAKAPK</sequence>
<comment type="caution">
    <text evidence="2">The sequence shown here is derived from an EMBL/GenBank/DDBJ whole genome shotgun (WGS) entry which is preliminary data.</text>
</comment>
<keyword evidence="3" id="KW-1185">Reference proteome</keyword>
<protein>
    <submittedName>
        <fullName evidence="2">Uncharacterized protein</fullName>
    </submittedName>
</protein>
<dbReference type="EMBL" id="JAAFYZ010000104">
    <property type="protein sequence ID" value="MBS2550477.1"/>
    <property type="molecule type" value="Genomic_DNA"/>
</dbReference>
<evidence type="ECO:0000313" key="2">
    <source>
        <dbReference type="EMBL" id="MBS2550477.1"/>
    </source>
</evidence>